<protein>
    <submittedName>
        <fullName evidence="1">Uncharacterized protein</fullName>
    </submittedName>
</protein>
<comment type="caution">
    <text evidence="1">The sequence shown here is derived from an EMBL/GenBank/DDBJ whole genome shotgun (WGS) entry which is preliminary data.</text>
</comment>
<accession>A0ABS8JA05</accession>
<name>A0ABS8JA05_9GAMM</name>
<evidence type="ECO:0000313" key="2">
    <source>
        <dbReference type="Proteomes" id="UP001199135"/>
    </source>
</evidence>
<evidence type="ECO:0000313" key="1">
    <source>
        <dbReference type="EMBL" id="MCC7660749.1"/>
    </source>
</evidence>
<reference evidence="1 2" key="1">
    <citation type="submission" date="2019-08" db="EMBL/GenBank/DDBJ databases">
        <title>Genome sequencing of Psyttalia spp.-associated microbial isolates reveals a potentially novel species in the Serratia genus.</title>
        <authorList>
            <person name="Tannieres-Laurent M."/>
            <person name="Sparks M.E."/>
            <person name="Blackburn M.B."/>
            <person name="Gundersen-Rindal D.E."/>
            <person name="Bon M.-C."/>
        </authorList>
    </citation>
    <scope>NUCLEOTIDE SEQUENCE [LARGE SCALE GENOMIC DNA]</scope>
    <source>
        <strain evidence="2">Pon4B</strain>
    </source>
</reference>
<dbReference type="Proteomes" id="UP001199135">
    <property type="component" value="Unassembled WGS sequence"/>
</dbReference>
<gene>
    <name evidence="1" type="ORF">FUU20_18685</name>
</gene>
<keyword evidence="2" id="KW-1185">Reference proteome</keyword>
<sequence length="272" mass="31014">MPNSYGVELFNNRNYVVANANDVNYTLRSAGQIHNWQFNPPNVLSVAAFCGVDLSPYNSPLMFFKPMWNDQRIGCMTGDERDWHASQLGPTKKMFKVMKWGNKDIGSIQYYIFDRWVPPERSSHGMQLFDSSGNIIFDSGWNFMKIRNVMWLDPGYPNHGHGDPNGGNPENEQNWTMIGAAGSGNLAMAMPNPRGWVTTNWRGEGWMMYECFHFSDWDNKITISLIPRGEYLWTPPNAGWANPNTRSQVMIIDVDGFPTNYYDAKIVPGFTA</sequence>
<dbReference type="RefSeq" id="WP_230490675.1">
    <property type="nucleotide sequence ID" value="NZ_VOSN01000018.1"/>
</dbReference>
<dbReference type="EMBL" id="VOSO01000019">
    <property type="protein sequence ID" value="MCC7660749.1"/>
    <property type="molecule type" value="Genomic_DNA"/>
</dbReference>
<proteinExistence type="predicted"/>
<organism evidence="1 2">
    <name type="scientific">Serratia montpellierensis</name>
    <dbReference type="NCBI Taxonomy" id="2598730"/>
    <lineage>
        <taxon>Bacteria</taxon>
        <taxon>Pseudomonadati</taxon>
        <taxon>Pseudomonadota</taxon>
        <taxon>Gammaproteobacteria</taxon>
        <taxon>Enterobacterales</taxon>
        <taxon>Yersiniaceae</taxon>
        <taxon>Serratia</taxon>
    </lineage>
</organism>